<dbReference type="InterPro" id="IPR008183">
    <property type="entry name" value="Aldose_1/G6P_1-epimerase"/>
</dbReference>
<dbReference type="OrthoDB" id="9795355at2"/>
<accession>A0A518GLZ6</accession>
<dbReference type="GO" id="GO:0030246">
    <property type="term" value="F:carbohydrate binding"/>
    <property type="evidence" value="ECO:0007669"/>
    <property type="project" value="InterPro"/>
</dbReference>
<dbReference type="SUPFAM" id="SSF74650">
    <property type="entry name" value="Galactose mutarotase-like"/>
    <property type="match status" value="1"/>
</dbReference>
<name>A0A518GLZ6_9PLAN</name>
<organism evidence="1 2">
    <name type="scientific">Planctopirus ephydatiae</name>
    <dbReference type="NCBI Taxonomy" id="2528019"/>
    <lineage>
        <taxon>Bacteria</taxon>
        <taxon>Pseudomonadati</taxon>
        <taxon>Planctomycetota</taxon>
        <taxon>Planctomycetia</taxon>
        <taxon>Planctomycetales</taxon>
        <taxon>Planctomycetaceae</taxon>
        <taxon>Planctopirus</taxon>
    </lineage>
</organism>
<dbReference type="PANTHER" id="PTHR10091">
    <property type="entry name" value="ALDOSE-1-EPIMERASE"/>
    <property type="match status" value="1"/>
</dbReference>
<gene>
    <name evidence="1" type="primary">galM</name>
    <name evidence="1" type="ORF">Spb1_14880</name>
</gene>
<evidence type="ECO:0000313" key="2">
    <source>
        <dbReference type="Proteomes" id="UP000315349"/>
    </source>
</evidence>
<dbReference type="KEGG" id="peh:Spb1_14880"/>
<dbReference type="Gene3D" id="2.70.98.10">
    <property type="match status" value="1"/>
</dbReference>
<keyword evidence="1" id="KW-0413">Isomerase</keyword>
<dbReference type="Pfam" id="PF01263">
    <property type="entry name" value="Aldose_epim"/>
    <property type="match status" value="1"/>
</dbReference>
<dbReference type="InterPro" id="IPR011013">
    <property type="entry name" value="Gal_mutarotase_sf_dom"/>
</dbReference>
<sequence>MTNLIQLIDQQTGAKATILPDLGFNCFQFTAVIDGQPVEVLDAPADFALGTAKPSSGGIPILFPFPNRIRSGHFCWAGQDYQLPLNSQGKNAIHGFVYDRPWRVTAQGNDFVTGEFQLSVDAPDRMSLWPGDFLLCVDYELIHNRLRANFRITNVGSKPIPWGLGTHPYFRLPLSAQGRWEDCVIELPVTQQFELVESLPTGKIDAIQNELDFQSGEYVSTLKLDDIFTSLDYDGPQFDMTLIDEAAGLQVVQTCPPIFRDVVVYTPAGRPSICIEPYTCPTDAINLESQGLSAGLRVLAPDAEFHTWVDISVSKVIA</sequence>
<dbReference type="EC" id="5.1.3.3" evidence="1"/>
<dbReference type="GO" id="GO:0004034">
    <property type="term" value="F:aldose 1-epimerase activity"/>
    <property type="evidence" value="ECO:0007669"/>
    <property type="project" value="UniProtKB-EC"/>
</dbReference>
<dbReference type="EMBL" id="CP036299">
    <property type="protein sequence ID" value="QDV29576.1"/>
    <property type="molecule type" value="Genomic_DNA"/>
</dbReference>
<dbReference type="GO" id="GO:0006006">
    <property type="term" value="P:glucose metabolic process"/>
    <property type="evidence" value="ECO:0007669"/>
    <property type="project" value="TreeGrafter"/>
</dbReference>
<dbReference type="AlphaFoldDB" id="A0A518GLZ6"/>
<dbReference type="Proteomes" id="UP000315349">
    <property type="component" value="Chromosome"/>
</dbReference>
<protein>
    <submittedName>
        <fullName evidence="1">Aldose 1-epimerase</fullName>
        <ecNumber evidence="1">5.1.3.3</ecNumber>
    </submittedName>
</protein>
<dbReference type="InterPro" id="IPR014718">
    <property type="entry name" value="GH-type_carb-bd"/>
</dbReference>
<dbReference type="CDD" id="cd01081">
    <property type="entry name" value="Aldose_epim"/>
    <property type="match status" value="1"/>
</dbReference>
<dbReference type="RefSeq" id="WP_145297624.1">
    <property type="nucleotide sequence ID" value="NZ_CP036299.1"/>
</dbReference>
<dbReference type="PANTHER" id="PTHR10091:SF0">
    <property type="entry name" value="GALACTOSE MUTAROTASE"/>
    <property type="match status" value="1"/>
</dbReference>
<dbReference type="GO" id="GO:0033499">
    <property type="term" value="P:galactose catabolic process via UDP-galactose, Leloir pathway"/>
    <property type="evidence" value="ECO:0007669"/>
    <property type="project" value="TreeGrafter"/>
</dbReference>
<proteinExistence type="predicted"/>
<keyword evidence="2" id="KW-1185">Reference proteome</keyword>
<reference evidence="1 2" key="1">
    <citation type="submission" date="2019-02" db="EMBL/GenBank/DDBJ databases">
        <title>Deep-cultivation of Planctomycetes and their phenomic and genomic characterization uncovers novel biology.</title>
        <authorList>
            <person name="Wiegand S."/>
            <person name="Jogler M."/>
            <person name="Boedeker C."/>
            <person name="Pinto D."/>
            <person name="Vollmers J."/>
            <person name="Rivas-Marin E."/>
            <person name="Kohn T."/>
            <person name="Peeters S.H."/>
            <person name="Heuer A."/>
            <person name="Rast P."/>
            <person name="Oberbeckmann S."/>
            <person name="Bunk B."/>
            <person name="Jeske O."/>
            <person name="Meyerdierks A."/>
            <person name="Storesund J.E."/>
            <person name="Kallscheuer N."/>
            <person name="Luecker S."/>
            <person name="Lage O.M."/>
            <person name="Pohl T."/>
            <person name="Merkel B.J."/>
            <person name="Hornburger P."/>
            <person name="Mueller R.-W."/>
            <person name="Bruemmer F."/>
            <person name="Labrenz M."/>
            <person name="Spormann A.M."/>
            <person name="Op den Camp H."/>
            <person name="Overmann J."/>
            <person name="Amann R."/>
            <person name="Jetten M.S.M."/>
            <person name="Mascher T."/>
            <person name="Medema M.H."/>
            <person name="Devos D.P."/>
            <person name="Kaster A.-K."/>
            <person name="Ovreas L."/>
            <person name="Rohde M."/>
            <person name="Galperin M.Y."/>
            <person name="Jogler C."/>
        </authorList>
    </citation>
    <scope>NUCLEOTIDE SEQUENCE [LARGE SCALE GENOMIC DNA]</scope>
    <source>
        <strain evidence="1 2">Spb1</strain>
    </source>
</reference>
<evidence type="ECO:0000313" key="1">
    <source>
        <dbReference type="EMBL" id="QDV29576.1"/>
    </source>
</evidence>